<keyword evidence="1" id="KW-1133">Transmembrane helix</keyword>
<sequence>MYTGYRIEGETYACEQMPKLKHEEQHHGHQWGLRVGTEIVASTMIGLGIGFFLDRWLDTRPIFLIVFAVFGLAAGFINLYQLMVVDMQKNNGVDEP</sequence>
<dbReference type="AlphaFoldDB" id="A0A2K8LCH6"/>
<reference evidence="2 3" key="1">
    <citation type="submission" date="2016-12" db="EMBL/GenBank/DDBJ databases">
        <title>Isolation and genomic insights into novel planktonic Zetaproteobacteria from stratified waters of the Chesapeake Bay.</title>
        <authorList>
            <person name="McAllister S.M."/>
            <person name="Kato S."/>
            <person name="Chan C.S."/>
            <person name="Chiu B.K."/>
            <person name="Field E.K."/>
        </authorList>
    </citation>
    <scope>NUCLEOTIDE SEQUENCE [LARGE SCALE GENOMIC DNA]</scope>
    <source>
        <strain evidence="2 3">CP-8</strain>
    </source>
</reference>
<gene>
    <name evidence="2" type="ORF">Ga0123462_1757</name>
</gene>
<proteinExistence type="predicted"/>
<evidence type="ECO:0000313" key="3">
    <source>
        <dbReference type="Proteomes" id="UP000231637"/>
    </source>
</evidence>
<evidence type="ECO:0000256" key="1">
    <source>
        <dbReference type="SAM" id="Phobius"/>
    </source>
</evidence>
<dbReference type="KEGG" id="mfn:Ga0123462_1757"/>
<keyword evidence="1" id="KW-0472">Membrane</keyword>
<name>A0A2K8LCH6_9PROT</name>
<protein>
    <submittedName>
        <fullName evidence="2">F0F1-ATPase subunit Ca2+/Mg2+ transporter</fullName>
    </submittedName>
</protein>
<feature type="transmembrane region" description="Helical" evidence="1">
    <location>
        <begin position="31"/>
        <end position="53"/>
    </location>
</feature>
<dbReference type="EMBL" id="CP018800">
    <property type="protein sequence ID" value="ATX82604.1"/>
    <property type="molecule type" value="Genomic_DNA"/>
</dbReference>
<accession>A0A2K8LCH6</accession>
<dbReference type="Pfam" id="PF09527">
    <property type="entry name" value="ATPase_gene1"/>
    <property type="match status" value="1"/>
</dbReference>
<feature type="transmembrane region" description="Helical" evidence="1">
    <location>
        <begin position="59"/>
        <end position="80"/>
    </location>
</feature>
<dbReference type="Proteomes" id="UP000231637">
    <property type="component" value="Chromosome"/>
</dbReference>
<keyword evidence="3" id="KW-1185">Reference proteome</keyword>
<dbReference type="InterPro" id="IPR032820">
    <property type="entry name" value="ATPase_put"/>
</dbReference>
<keyword evidence="1" id="KW-0812">Transmembrane</keyword>
<organism evidence="2 3">
    <name type="scientific">Mariprofundus ferrinatatus</name>
    <dbReference type="NCBI Taxonomy" id="1921087"/>
    <lineage>
        <taxon>Bacteria</taxon>
        <taxon>Pseudomonadati</taxon>
        <taxon>Pseudomonadota</taxon>
        <taxon>Candidatius Mariprofundia</taxon>
        <taxon>Mariprofundales</taxon>
        <taxon>Mariprofundaceae</taxon>
        <taxon>Mariprofundus</taxon>
    </lineage>
</organism>
<evidence type="ECO:0000313" key="2">
    <source>
        <dbReference type="EMBL" id="ATX82604.1"/>
    </source>
</evidence>